<dbReference type="PATRIC" id="fig|1434117.4.peg.3959"/>
<accession>A0A0E3Q1J4</accession>
<evidence type="ECO:0000313" key="3">
    <source>
        <dbReference type="EMBL" id="AKB42122.1"/>
    </source>
</evidence>
<feature type="transmembrane region" description="Helical" evidence="1">
    <location>
        <begin position="184"/>
        <end position="204"/>
    </location>
</feature>
<name>A0A0E3Q1J4_METMZ</name>
<organism evidence="3 4">
    <name type="scientific">Methanosarcina mazei WWM610</name>
    <dbReference type="NCBI Taxonomy" id="1434117"/>
    <lineage>
        <taxon>Archaea</taxon>
        <taxon>Methanobacteriati</taxon>
        <taxon>Methanobacteriota</taxon>
        <taxon>Stenosarchaea group</taxon>
        <taxon>Methanomicrobia</taxon>
        <taxon>Methanosarcinales</taxon>
        <taxon>Methanosarcinaceae</taxon>
        <taxon>Methanosarcina</taxon>
    </lineage>
</organism>
<dbReference type="EMBL" id="CP009509">
    <property type="protein sequence ID" value="AKB42122.1"/>
    <property type="molecule type" value="Genomic_DNA"/>
</dbReference>
<sequence length="274" mass="31141">MKNEDPDRSFSLKVYLLIIIVLSWPFQIAYPFLGEAFKPLLLLSMIMVAVGTYIAGKFVFRDGFENAGWQWGKPRHYAYAFGLALFLWAFPRVVEQLMGIYEAPQDISARTILIEFLLSFTITLIPAFSEEFGWRGYLLPRLFARYTARNALLLHGFVTWVWHLPVVVVMGMQMTGNPLVSVPLVMLVSLVPTIMHAVVFAYIWSSTQSLAVSTVYHAAFDEVRDSIEGTIGLGPLSQNWQMLILTILGIALLWKAKWKKRANESLFCGFHPNL</sequence>
<reference evidence="3 4" key="1">
    <citation type="submission" date="2014-07" db="EMBL/GenBank/DDBJ databases">
        <title>Methanogenic archaea and the global carbon cycle.</title>
        <authorList>
            <person name="Henriksen J.R."/>
            <person name="Luke J."/>
            <person name="Reinhart S."/>
            <person name="Benedict M.N."/>
            <person name="Youngblut N.D."/>
            <person name="Metcalf M.E."/>
            <person name="Whitaker R.J."/>
            <person name="Metcalf W.W."/>
        </authorList>
    </citation>
    <scope>NUCLEOTIDE SEQUENCE [LARGE SCALE GENOMIC DNA]</scope>
    <source>
        <strain evidence="3 4">WWM610</strain>
    </source>
</reference>
<dbReference type="GO" id="GO:0080120">
    <property type="term" value="P:CAAX-box protein maturation"/>
    <property type="evidence" value="ECO:0007669"/>
    <property type="project" value="UniProtKB-ARBA"/>
</dbReference>
<feature type="domain" description="CAAX prenyl protease 2/Lysostaphin resistance protein A-like" evidence="2">
    <location>
        <begin position="116"/>
        <end position="221"/>
    </location>
</feature>
<dbReference type="GO" id="GO:0004175">
    <property type="term" value="F:endopeptidase activity"/>
    <property type="evidence" value="ECO:0007669"/>
    <property type="project" value="UniProtKB-ARBA"/>
</dbReference>
<dbReference type="Proteomes" id="UP000033058">
    <property type="component" value="Chromosome"/>
</dbReference>
<feature type="transmembrane region" description="Helical" evidence="1">
    <location>
        <begin position="12"/>
        <end position="33"/>
    </location>
</feature>
<dbReference type="HOGENOM" id="CLU_064706_5_0_2"/>
<dbReference type="AlphaFoldDB" id="A0A0E3Q1J4"/>
<evidence type="ECO:0000256" key="1">
    <source>
        <dbReference type="SAM" id="Phobius"/>
    </source>
</evidence>
<keyword evidence="1" id="KW-0812">Transmembrane</keyword>
<dbReference type="PANTHER" id="PTHR35797:SF1">
    <property type="entry name" value="PROTEASE"/>
    <property type="match status" value="1"/>
</dbReference>
<feature type="transmembrane region" description="Helical" evidence="1">
    <location>
        <begin position="107"/>
        <end position="128"/>
    </location>
</feature>
<dbReference type="GeneID" id="24852936"/>
<dbReference type="InterPro" id="IPR003675">
    <property type="entry name" value="Rce1/LyrA-like_dom"/>
</dbReference>
<dbReference type="RefSeq" id="WP_048044909.1">
    <property type="nucleotide sequence ID" value="NZ_CP009509.1"/>
</dbReference>
<dbReference type="InterPro" id="IPR042150">
    <property type="entry name" value="MmRce1-like"/>
</dbReference>
<dbReference type="PANTHER" id="PTHR35797">
    <property type="entry name" value="PROTEASE-RELATED"/>
    <property type="match status" value="1"/>
</dbReference>
<proteinExistence type="predicted"/>
<gene>
    <name evidence="3" type="ORF">MSMAW_3131</name>
</gene>
<feature type="transmembrane region" description="Helical" evidence="1">
    <location>
        <begin position="40"/>
        <end position="56"/>
    </location>
</feature>
<keyword evidence="1" id="KW-0472">Membrane</keyword>
<evidence type="ECO:0000259" key="2">
    <source>
        <dbReference type="Pfam" id="PF02517"/>
    </source>
</evidence>
<dbReference type="Pfam" id="PF02517">
    <property type="entry name" value="Rce1-like"/>
    <property type="match status" value="1"/>
</dbReference>
<protein>
    <recommendedName>
        <fullName evidence="2">CAAX prenyl protease 2/Lysostaphin resistance protein A-like domain-containing protein</fullName>
    </recommendedName>
</protein>
<feature type="transmembrane region" description="Helical" evidence="1">
    <location>
        <begin position="148"/>
        <end position="172"/>
    </location>
</feature>
<feature type="transmembrane region" description="Helical" evidence="1">
    <location>
        <begin position="76"/>
        <end position="95"/>
    </location>
</feature>
<keyword evidence="1" id="KW-1133">Transmembrane helix</keyword>
<evidence type="ECO:0000313" key="4">
    <source>
        <dbReference type="Proteomes" id="UP000033058"/>
    </source>
</evidence>